<sequence precursor="true">MHQQIDSARPETGEPADIAASSARPRRRHLRIAAAVTSGALLAALGASPAMAAVSGDGGQYLAAADIPTVISNVTNWLIGILAVLATLMLTIGGVRYVLAAGDPAEVEKAKTCFKSAGMGYCLAVLAPVVVTVLKGLVGG</sequence>
<dbReference type="HOGENOM" id="CLU_134413_0_0_11"/>
<evidence type="ECO:0000256" key="1">
    <source>
        <dbReference type="SAM" id="MobiDB-lite"/>
    </source>
</evidence>
<evidence type="ECO:0000313" key="3">
    <source>
        <dbReference type="EMBL" id="ACU72949.1"/>
    </source>
</evidence>
<keyword evidence="4" id="KW-1185">Reference proteome</keyword>
<feature type="transmembrane region" description="Helical" evidence="2">
    <location>
        <begin position="120"/>
        <end position="138"/>
    </location>
</feature>
<dbReference type="AlphaFoldDB" id="C7QGA4"/>
<reference evidence="3 4" key="1">
    <citation type="journal article" date="2009" name="Stand. Genomic Sci.">
        <title>Complete genome sequence of Catenulispora acidiphila type strain (ID 139908).</title>
        <authorList>
            <person name="Copeland A."/>
            <person name="Lapidus A."/>
            <person name="Glavina Del Rio T."/>
            <person name="Nolan M."/>
            <person name="Lucas S."/>
            <person name="Chen F."/>
            <person name="Tice H."/>
            <person name="Cheng J.F."/>
            <person name="Bruce D."/>
            <person name="Goodwin L."/>
            <person name="Pitluck S."/>
            <person name="Mikhailova N."/>
            <person name="Pati A."/>
            <person name="Ivanova N."/>
            <person name="Mavromatis K."/>
            <person name="Chen A."/>
            <person name="Palaniappan K."/>
            <person name="Chain P."/>
            <person name="Land M."/>
            <person name="Hauser L."/>
            <person name="Chang Y.J."/>
            <person name="Jeffries C.D."/>
            <person name="Chertkov O."/>
            <person name="Brettin T."/>
            <person name="Detter J.C."/>
            <person name="Han C."/>
            <person name="Ali Z."/>
            <person name="Tindall B.J."/>
            <person name="Goker M."/>
            <person name="Bristow J."/>
            <person name="Eisen J.A."/>
            <person name="Markowitz V."/>
            <person name="Hugenholtz P."/>
            <person name="Kyrpides N.C."/>
            <person name="Klenk H.P."/>
        </authorList>
    </citation>
    <scope>NUCLEOTIDE SEQUENCE [LARGE SCALE GENOMIC DNA]</scope>
    <source>
        <strain evidence="4">DSM 44928 / JCM 14897 / NBRC 102108 / NRRL B-24433 / ID139908</strain>
    </source>
</reference>
<dbReference type="Pfam" id="PF18895">
    <property type="entry name" value="T4SS_pilin"/>
    <property type="match status" value="1"/>
</dbReference>
<keyword evidence="2" id="KW-1133">Transmembrane helix</keyword>
<dbReference type="EMBL" id="CP001700">
    <property type="protein sequence ID" value="ACU72949.1"/>
    <property type="molecule type" value="Genomic_DNA"/>
</dbReference>
<dbReference type="InterPro" id="IPR043993">
    <property type="entry name" value="T4SS_pilin"/>
</dbReference>
<dbReference type="InParanoid" id="C7QGA4"/>
<name>C7QGA4_CATAD</name>
<keyword evidence="2" id="KW-0812">Transmembrane</keyword>
<dbReference type="InterPro" id="IPR006311">
    <property type="entry name" value="TAT_signal"/>
</dbReference>
<protein>
    <submittedName>
        <fullName evidence="3">Uncharacterized protein</fullName>
    </submittedName>
</protein>
<accession>C7QGA4</accession>
<dbReference type="RefSeq" id="WP_015792678.1">
    <property type="nucleotide sequence ID" value="NC_013131.1"/>
</dbReference>
<feature type="transmembrane region" description="Helical" evidence="2">
    <location>
        <begin position="74"/>
        <end position="99"/>
    </location>
</feature>
<dbReference type="eggNOG" id="ENOG50338MW">
    <property type="taxonomic scope" value="Bacteria"/>
</dbReference>
<keyword evidence="2" id="KW-0472">Membrane</keyword>
<gene>
    <name evidence="3" type="ordered locus">Caci_4084</name>
</gene>
<evidence type="ECO:0000313" key="4">
    <source>
        <dbReference type="Proteomes" id="UP000000851"/>
    </source>
</evidence>
<dbReference type="KEGG" id="cai:Caci_4084"/>
<dbReference type="STRING" id="479433.Caci_4084"/>
<organism evidence="3 4">
    <name type="scientific">Catenulispora acidiphila (strain DSM 44928 / JCM 14897 / NBRC 102108 / NRRL B-24433 / ID139908)</name>
    <dbReference type="NCBI Taxonomy" id="479433"/>
    <lineage>
        <taxon>Bacteria</taxon>
        <taxon>Bacillati</taxon>
        <taxon>Actinomycetota</taxon>
        <taxon>Actinomycetes</taxon>
        <taxon>Catenulisporales</taxon>
        <taxon>Catenulisporaceae</taxon>
        <taxon>Catenulispora</taxon>
    </lineage>
</organism>
<dbReference type="Proteomes" id="UP000000851">
    <property type="component" value="Chromosome"/>
</dbReference>
<proteinExistence type="predicted"/>
<evidence type="ECO:0000256" key="2">
    <source>
        <dbReference type="SAM" id="Phobius"/>
    </source>
</evidence>
<dbReference type="PROSITE" id="PS51318">
    <property type="entry name" value="TAT"/>
    <property type="match status" value="1"/>
</dbReference>
<feature type="transmembrane region" description="Helical" evidence="2">
    <location>
        <begin position="32"/>
        <end position="54"/>
    </location>
</feature>
<feature type="region of interest" description="Disordered" evidence="1">
    <location>
        <begin position="1"/>
        <end position="24"/>
    </location>
</feature>